<accession>A0A0B8T731</accession>
<dbReference type="Gene3D" id="3.40.50.10810">
    <property type="entry name" value="Tandem AAA-ATPase domain"/>
    <property type="match status" value="1"/>
</dbReference>
<keyword evidence="1" id="KW-0378">Hydrolase</keyword>
<dbReference type="InterPro" id="IPR027417">
    <property type="entry name" value="P-loop_NTPase"/>
</dbReference>
<keyword evidence="2" id="KW-0863">Zinc-finger</keyword>
<dbReference type="Gene3D" id="3.40.50.300">
    <property type="entry name" value="P-loop containing nucleotide triphosphate hydrolases"/>
    <property type="match status" value="1"/>
</dbReference>
<evidence type="ECO:0000259" key="4">
    <source>
        <dbReference type="PROSITE" id="PS51192"/>
    </source>
</evidence>
<dbReference type="PROSITE" id="PS51192">
    <property type="entry name" value="HELICASE_ATP_BIND_1"/>
    <property type="match status" value="1"/>
</dbReference>
<dbReference type="PANTHER" id="PTHR10799">
    <property type="entry name" value="SNF2/RAD54 HELICASE FAMILY"/>
    <property type="match status" value="1"/>
</dbReference>
<dbReference type="RefSeq" id="WP_037500937.1">
    <property type="nucleotide sequence ID" value="NZ_JJMU01000053.1"/>
</dbReference>
<dbReference type="SUPFAM" id="SSF52540">
    <property type="entry name" value="P-loop containing nucleoside triphosphate hydrolases"/>
    <property type="match status" value="2"/>
</dbReference>
<dbReference type="GO" id="GO:0016787">
    <property type="term" value="F:hydrolase activity"/>
    <property type="evidence" value="ECO:0007669"/>
    <property type="project" value="UniProtKB-KW"/>
</dbReference>
<protein>
    <submittedName>
        <fullName evidence="6">SNF2-like protein</fullName>
    </submittedName>
</protein>
<dbReference type="CDD" id="cd18793">
    <property type="entry name" value="SF2_C_SNF"/>
    <property type="match status" value="1"/>
</dbReference>
<dbReference type="PROSITE" id="PS50966">
    <property type="entry name" value="ZF_SWIM"/>
    <property type="match status" value="1"/>
</dbReference>
<dbReference type="EMBL" id="JJMU01000053">
    <property type="protein sequence ID" value="KGE13370.1"/>
    <property type="molecule type" value="Genomic_DNA"/>
</dbReference>
<dbReference type="InterPro" id="IPR007527">
    <property type="entry name" value="Znf_SWIM"/>
</dbReference>
<dbReference type="GO" id="GO:0005524">
    <property type="term" value="F:ATP binding"/>
    <property type="evidence" value="ECO:0007669"/>
    <property type="project" value="InterPro"/>
</dbReference>
<dbReference type="Proteomes" id="UP000031802">
    <property type="component" value="Unassembled WGS sequence"/>
</dbReference>
<dbReference type="InterPro" id="IPR038718">
    <property type="entry name" value="SNF2-like_sf"/>
</dbReference>
<dbReference type="AlphaFoldDB" id="A0A0B8T731"/>
<name>A0A0B8T731_9SPHI</name>
<evidence type="ECO:0000259" key="3">
    <source>
        <dbReference type="PROSITE" id="PS50966"/>
    </source>
</evidence>
<dbReference type="InterPro" id="IPR001650">
    <property type="entry name" value="Helicase_C-like"/>
</dbReference>
<dbReference type="InterPro" id="IPR000330">
    <property type="entry name" value="SNF2_N"/>
</dbReference>
<dbReference type="PROSITE" id="PS51194">
    <property type="entry name" value="HELICASE_CTER"/>
    <property type="match status" value="1"/>
</dbReference>
<evidence type="ECO:0000313" key="6">
    <source>
        <dbReference type="EMBL" id="KGE13370.1"/>
    </source>
</evidence>
<keyword evidence="2" id="KW-0862">Zinc</keyword>
<sequence>MRLPSGEYILDNISFTTLREVDLLTHYQGTAIPSRAVLNRLRVDALTVGEGVFRLEEYTASNAQTSVSLAEDILVVHCSCRLQENFLCEHELFTLLALITLPALRPFFDIGSRRKIFEDYAHRYGLEQEADLDNYFQLHYDKGSLHVSAKNDAILMVDQLENDNVLKTITTKPKRKGGVDGSKRRILVFSRHRFYDHLRFELLDVALSSAGKPKAGFDWIDPKQLLWKAKEAHEAKFYAAVTSFEQDYNESEDESTFEALQIIAANPLKFPLYYHDREITEKLNSKSLCPLTVNRLDATIELFVFKKEPFYEVSAYLLWEEERIPLKEMTLTHGYFLKRQDVFFLLPSFPVLSLIQYFKKRPALMLVHQSKYDEFLRQTLEPLEELVKINYAYIRKASPDETAIQREDTERIIYFSQDGSYVNITPVTRYGDIEIPIASQKQIRAQDANGNLYEVERNLTAESVFKKIVSLQHEDFYEQESERNFFYLHQQQFLDNDWFLTAFEVWKNEGITLLGFQELGLTRLNPNRAKIDIKVLSGTDWFNSKLEVSFGEQQATIKQVHRAIRHKSKYVQLDDGTYGILPEEWIKKISRLFQLVVFDDSTLKIPQIALSEVESLFAEHDFRAALHQEIDSYRKNIAASNAPRQVEIPETLQTSLHPYQQAGLQWMKQLAAMDLGGCLADDMGLGKTIQVIAFLLSQHGGSPPKQSLVVAPTSLLFNWLAEFKKLAPALRVLCLHGGQREPDYEHLQEYDVLLISYGTLLADIGKLKKRSFHAAILDESQAIKNPTSARYKAACMLQAQTRFAVTGTPLENSTYDIYGQLSFACPGLLGSSQYFKDTFAGPIDRFGDRKRAKSLQQTIAPFILRRTKKQVAKELPEKTEITIYCEMGDAQREIYNNYEAELRDYLQGIRDDEVSQINMHVLAGLTRLRQICNAPALLKEGYASTISAKMEVLKEQLSQLTGNHKVLVFSQFVEMLDLVREELEQQKIPYSYLTGQTKRRGEVVKDFQDNEEKRIFLMSLKAGGVGLNLTAADYVFLLDPWWNPAIETQAIDRSHRLGQDKPVIAVRLICPDTVEDKIMKLQDKKKDLAVDLVKTDADFTAKFSKKDWLDLLN</sequence>
<dbReference type="InterPro" id="IPR049730">
    <property type="entry name" value="SNF2/RAD54-like_C"/>
</dbReference>
<dbReference type="eggNOG" id="COG0553">
    <property type="taxonomic scope" value="Bacteria"/>
</dbReference>
<dbReference type="PATRIC" id="fig|1229276.3.peg.3001"/>
<reference evidence="7" key="1">
    <citation type="submission" date="2014-04" db="EMBL/GenBank/DDBJ databases">
        <title>Whole-Genome optical mapping and complete genome sequence of Sphingobacterium deserti sp. nov., a new spaces isolated from desert in the west of China.</title>
        <authorList>
            <person name="Teng C."/>
            <person name="Zhou Z."/>
            <person name="Li X."/>
            <person name="Chen M."/>
            <person name="Lin M."/>
            <person name="Wang L."/>
            <person name="Su S."/>
            <person name="Zhang C."/>
            <person name="Zhang W."/>
        </authorList>
    </citation>
    <scope>NUCLEOTIDE SEQUENCE [LARGE SCALE GENOMIC DNA]</scope>
    <source>
        <strain evidence="7">ACCC05744</strain>
    </source>
</reference>
<feature type="domain" description="Helicase ATP-binding" evidence="4">
    <location>
        <begin position="668"/>
        <end position="827"/>
    </location>
</feature>
<dbReference type="SMART" id="SM00490">
    <property type="entry name" value="HELICc"/>
    <property type="match status" value="1"/>
</dbReference>
<comment type="caution">
    <text evidence="6">The sequence shown here is derived from an EMBL/GenBank/DDBJ whole genome shotgun (WGS) entry which is preliminary data.</text>
</comment>
<dbReference type="Pfam" id="PF00271">
    <property type="entry name" value="Helicase_C"/>
    <property type="match status" value="1"/>
</dbReference>
<evidence type="ECO:0000259" key="5">
    <source>
        <dbReference type="PROSITE" id="PS51194"/>
    </source>
</evidence>
<dbReference type="Pfam" id="PF00176">
    <property type="entry name" value="SNF2-rel_dom"/>
    <property type="match status" value="1"/>
</dbReference>
<reference evidence="6 7" key="2">
    <citation type="journal article" date="2015" name="PLoS ONE">
        <title>Whole-Genome Optical Mapping and Finished Genome Sequence of Sphingobacterium deserti sp. nov., a New Species Isolated from the Western Desert of China.</title>
        <authorList>
            <person name="Teng C."/>
            <person name="Zhou Z."/>
            <person name="Molnar I."/>
            <person name="Li X."/>
            <person name="Tang R."/>
            <person name="Chen M."/>
            <person name="Wang L."/>
            <person name="Su S."/>
            <person name="Zhang W."/>
            <person name="Lin M."/>
        </authorList>
    </citation>
    <scope>NUCLEOTIDE SEQUENCE [LARGE SCALE GENOMIC DNA]</scope>
    <source>
        <strain evidence="7">ACCC05744</strain>
    </source>
</reference>
<dbReference type="InterPro" id="IPR013663">
    <property type="entry name" value="Helicase_SWF/SNF/SWI_bac"/>
</dbReference>
<dbReference type="STRING" id="1229276.DI53_2901"/>
<evidence type="ECO:0000313" key="7">
    <source>
        <dbReference type="Proteomes" id="UP000031802"/>
    </source>
</evidence>
<proteinExistence type="predicted"/>
<dbReference type="OrthoDB" id="9760715at2"/>
<feature type="domain" description="Helicase C-terminal" evidence="5">
    <location>
        <begin position="945"/>
        <end position="1109"/>
    </location>
</feature>
<keyword evidence="7" id="KW-1185">Reference proteome</keyword>
<organism evidence="6 7">
    <name type="scientific">Sphingobacterium deserti</name>
    <dbReference type="NCBI Taxonomy" id="1229276"/>
    <lineage>
        <taxon>Bacteria</taxon>
        <taxon>Pseudomonadati</taxon>
        <taxon>Bacteroidota</taxon>
        <taxon>Sphingobacteriia</taxon>
        <taxon>Sphingobacteriales</taxon>
        <taxon>Sphingobacteriaceae</taxon>
        <taxon>Sphingobacterium</taxon>
    </lineage>
</organism>
<evidence type="ECO:0000256" key="1">
    <source>
        <dbReference type="ARBA" id="ARBA00022801"/>
    </source>
</evidence>
<evidence type="ECO:0000256" key="2">
    <source>
        <dbReference type="PROSITE-ProRule" id="PRU00325"/>
    </source>
</evidence>
<dbReference type="Pfam" id="PF08455">
    <property type="entry name" value="SNF2_assoc"/>
    <property type="match status" value="1"/>
</dbReference>
<dbReference type="SMART" id="SM00487">
    <property type="entry name" value="DEXDc"/>
    <property type="match status" value="1"/>
</dbReference>
<feature type="domain" description="SWIM-type" evidence="3">
    <location>
        <begin position="63"/>
        <end position="99"/>
    </location>
</feature>
<keyword evidence="2" id="KW-0479">Metal-binding</keyword>
<gene>
    <name evidence="6" type="ORF">DI53_2901</name>
</gene>
<dbReference type="GO" id="GO:0008270">
    <property type="term" value="F:zinc ion binding"/>
    <property type="evidence" value="ECO:0007669"/>
    <property type="project" value="UniProtKB-KW"/>
</dbReference>
<dbReference type="InterPro" id="IPR014001">
    <property type="entry name" value="Helicase_ATP-bd"/>
</dbReference>